<reference evidence="1 2" key="1">
    <citation type="submission" date="2016-10" db="EMBL/GenBank/DDBJ databases">
        <authorList>
            <person name="de Groot N.N."/>
        </authorList>
    </citation>
    <scope>NUCLEOTIDE SEQUENCE [LARGE SCALE GENOMIC DNA]</scope>
    <source>
        <strain evidence="1 2">DSM 43941</strain>
    </source>
</reference>
<sequence>MPRGFAHIERTLAGLLVPRFFAGDASRVGSQTPADLDDRLPFAQVSKTSGGRTAVDDNPVVDVDVFALLDTTAWELASAICDFLLTKPFPLDTVYCPDGPRELPWRADGAIRRYGATYFTSLRRVQL</sequence>
<gene>
    <name evidence="1" type="ORF">SAMN04489716_6962</name>
</gene>
<evidence type="ECO:0000313" key="2">
    <source>
        <dbReference type="Proteomes" id="UP000198688"/>
    </source>
</evidence>
<protein>
    <submittedName>
        <fullName evidence="1">Uncharacterized protein</fullName>
    </submittedName>
</protein>
<organism evidence="1 2">
    <name type="scientific">Actinoplanes derwentensis</name>
    <dbReference type="NCBI Taxonomy" id="113562"/>
    <lineage>
        <taxon>Bacteria</taxon>
        <taxon>Bacillati</taxon>
        <taxon>Actinomycetota</taxon>
        <taxon>Actinomycetes</taxon>
        <taxon>Micromonosporales</taxon>
        <taxon>Micromonosporaceae</taxon>
        <taxon>Actinoplanes</taxon>
    </lineage>
</organism>
<dbReference type="OrthoDB" id="5145269at2"/>
<dbReference type="STRING" id="113562.SAMN04489716_6962"/>
<accession>A0A1H2CV71</accession>
<name>A0A1H2CV71_9ACTN</name>
<keyword evidence="2" id="KW-1185">Reference proteome</keyword>
<dbReference type="Proteomes" id="UP000198688">
    <property type="component" value="Chromosome I"/>
</dbReference>
<dbReference type="AlphaFoldDB" id="A0A1H2CV71"/>
<evidence type="ECO:0000313" key="1">
    <source>
        <dbReference type="EMBL" id="SDT74373.1"/>
    </source>
</evidence>
<dbReference type="EMBL" id="LT629758">
    <property type="protein sequence ID" value="SDT74373.1"/>
    <property type="molecule type" value="Genomic_DNA"/>
</dbReference>
<proteinExistence type="predicted"/>
<dbReference type="RefSeq" id="WP_092550824.1">
    <property type="nucleotide sequence ID" value="NZ_BOMJ01000003.1"/>
</dbReference>